<dbReference type="InterPro" id="IPR028162">
    <property type="entry name" value="Met8_C"/>
</dbReference>
<reference evidence="3" key="4">
    <citation type="journal article" date="2015" name="G3 (Bethesda)">
        <title>Genome sequences of three phytopathogenic species of the Magnaporthaceae family of fungi.</title>
        <authorList>
            <person name="Okagaki L.H."/>
            <person name="Nunes C.C."/>
            <person name="Sailsbery J."/>
            <person name="Clay B."/>
            <person name="Brown D."/>
            <person name="John T."/>
            <person name="Oh Y."/>
            <person name="Young N."/>
            <person name="Fitzgerald M."/>
            <person name="Haas B.J."/>
            <person name="Zeng Q."/>
            <person name="Young S."/>
            <person name="Adiconis X."/>
            <person name="Fan L."/>
            <person name="Levin J.Z."/>
            <person name="Mitchell T.K."/>
            <person name="Okubara P.A."/>
            <person name="Farman M.L."/>
            <person name="Kohn L.M."/>
            <person name="Birren B."/>
            <person name="Ma L.-J."/>
            <person name="Dean R.A."/>
        </authorList>
    </citation>
    <scope>NUCLEOTIDE SEQUENCE</scope>
    <source>
        <strain evidence="3">ATCC 64411 / 73-15</strain>
    </source>
</reference>
<reference evidence="4" key="2">
    <citation type="submission" date="2010-05" db="EMBL/GenBank/DDBJ databases">
        <title>The genome sequence of Magnaporthe poae strain ATCC 64411.</title>
        <authorList>
            <person name="Ma L.-J."/>
            <person name="Dead R."/>
            <person name="Young S."/>
            <person name="Zeng Q."/>
            <person name="Koehrsen M."/>
            <person name="Alvarado L."/>
            <person name="Berlin A."/>
            <person name="Chapman S.B."/>
            <person name="Chen Z."/>
            <person name="Freedman E."/>
            <person name="Gellesch M."/>
            <person name="Goldberg J."/>
            <person name="Griggs A."/>
            <person name="Gujja S."/>
            <person name="Heilman E.R."/>
            <person name="Heiman D."/>
            <person name="Hepburn T."/>
            <person name="Howarth C."/>
            <person name="Jen D."/>
            <person name="Larson L."/>
            <person name="Mehta T."/>
            <person name="Neiman D."/>
            <person name="Pearson M."/>
            <person name="Roberts A."/>
            <person name="Saif S."/>
            <person name="Shea T."/>
            <person name="Shenoy N."/>
            <person name="Sisk P."/>
            <person name="Stolte C."/>
            <person name="Sykes S."/>
            <person name="Walk T."/>
            <person name="White J."/>
            <person name="Yandava C."/>
            <person name="Haas B."/>
            <person name="Nusbaum C."/>
            <person name="Birren B."/>
        </authorList>
    </citation>
    <scope>NUCLEOTIDE SEQUENCE [LARGE SCALE GENOMIC DNA]</scope>
    <source>
        <strain evidence="4">ATCC 64411 / 73-15</strain>
    </source>
</reference>
<dbReference type="EMBL" id="ADBL01000303">
    <property type="status" value="NOT_ANNOTATED_CDS"/>
    <property type="molecule type" value="Genomic_DNA"/>
</dbReference>
<reference evidence="2" key="3">
    <citation type="submission" date="2011-03" db="EMBL/GenBank/DDBJ databases">
        <title>Annotation of Magnaporthe poae ATCC 64411.</title>
        <authorList>
            <person name="Ma L.-J."/>
            <person name="Dead R."/>
            <person name="Young S.K."/>
            <person name="Zeng Q."/>
            <person name="Gargeya S."/>
            <person name="Fitzgerald M."/>
            <person name="Haas B."/>
            <person name="Abouelleil A."/>
            <person name="Alvarado L."/>
            <person name="Arachchi H.M."/>
            <person name="Berlin A."/>
            <person name="Brown A."/>
            <person name="Chapman S.B."/>
            <person name="Chen Z."/>
            <person name="Dunbar C."/>
            <person name="Freedman E."/>
            <person name="Gearin G."/>
            <person name="Gellesch M."/>
            <person name="Goldberg J."/>
            <person name="Griggs A."/>
            <person name="Gujja S."/>
            <person name="Heiman D."/>
            <person name="Howarth C."/>
            <person name="Larson L."/>
            <person name="Lui A."/>
            <person name="MacDonald P.J.P."/>
            <person name="Mehta T."/>
            <person name="Montmayeur A."/>
            <person name="Murphy C."/>
            <person name="Neiman D."/>
            <person name="Pearson M."/>
            <person name="Priest M."/>
            <person name="Roberts A."/>
            <person name="Saif S."/>
            <person name="Shea T."/>
            <person name="Shenoy N."/>
            <person name="Sisk P."/>
            <person name="Stolte C."/>
            <person name="Sykes S."/>
            <person name="Yandava C."/>
            <person name="Wortman J."/>
            <person name="Nusbaum C."/>
            <person name="Birren B."/>
        </authorList>
    </citation>
    <scope>NUCLEOTIDE SEQUENCE</scope>
    <source>
        <strain evidence="2">ATCC 64411</strain>
    </source>
</reference>
<dbReference type="AlphaFoldDB" id="A0A0C4DNB4"/>
<dbReference type="EnsemblFungi" id="MAPG_01295T0">
    <property type="protein sequence ID" value="MAPG_01295T0"/>
    <property type="gene ID" value="MAPG_01295"/>
</dbReference>
<dbReference type="eggNOG" id="ENOG502RYIW">
    <property type="taxonomic scope" value="Eukaryota"/>
</dbReference>
<evidence type="ECO:0000313" key="3">
    <source>
        <dbReference type="EnsemblFungi" id="MAPG_01295T0"/>
    </source>
</evidence>
<sequence length="76" mass="8342">MRWMIKVSDAFSFENLCGLTDEDMENLLTFYAAGAVPTLDELRSMRDEGDQPGVSQAGTEITANGVAEDIQSKLQI</sequence>
<evidence type="ECO:0000259" key="1">
    <source>
        <dbReference type="Pfam" id="PF14823"/>
    </source>
</evidence>
<evidence type="ECO:0000313" key="2">
    <source>
        <dbReference type="EMBL" id="KLU82220.1"/>
    </source>
</evidence>
<proteinExistence type="predicted"/>
<organism evidence="3 4">
    <name type="scientific">Magnaporthiopsis poae (strain ATCC 64411 / 73-15)</name>
    <name type="common">Kentucky bluegrass fungus</name>
    <name type="synonym">Magnaporthe poae</name>
    <dbReference type="NCBI Taxonomy" id="644358"/>
    <lineage>
        <taxon>Eukaryota</taxon>
        <taxon>Fungi</taxon>
        <taxon>Dikarya</taxon>
        <taxon>Ascomycota</taxon>
        <taxon>Pezizomycotina</taxon>
        <taxon>Sordariomycetes</taxon>
        <taxon>Sordariomycetidae</taxon>
        <taxon>Magnaporthales</taxon>
        <taxon>Magnaporthaceae</taxon>
        <taxon>Magnaporthiopsis</taxon>
    </lineage>
</organism>
<dbReference type="EMBL" id="GL876966">
    <property type="protein sequence ID" value="KLU82220.1"/>
    <property type="molecule type" value="Genomic_DNA"/>
</dbReference>
<keyword evidence="4" id="KW-1185">Reference proteome</keyword>
<reference evidence="3" key="5">
    <citation type="submission" date="2015-06" db="UniProtKB">
        <authorList>
            <consortium name="EnsemblFungi"/>
        </authorList>
    </citation>
    <scope>IDENTIFICATION</scope>
    <source>
        <strain evidence="3">ATCC 64411</strain>
    </source>
</reference>
<dbReference type="VEuPathDB" id="FungiDB:MAPG_01295"/>
<reference evidence="2" key="1">
    <citation type="submission" date="2010-05" db="EMBL/GenBank/DDBJ databases">
        <title>The Genome Sequence of Magnaporthe poae strain ATCC 64411.</title>
        <authorList>
            <consortium name="The Broad Institute Genome Sequencing Platform"/>
            <consortium name="Broad Institute Genome Sequencing Center for Infectious Disease"/>
            <person name="Ma L.-J."/>
            <person name="Dead R."/>
            <person name="Young S."/>
            <person name="Zeng Q."/>
            <person name="Koehrsen M."/>
            <person name="Alvarado L."/>
            <person name="Berlin A."/>
            <person name="Chapman S.B."/>
            <person name="Chen Z."/>
            <person name="Freedman E."/>
            <person name="Gellesch M."/>
            <person name="Goldberg J."/>
            <person name="Griggs A."/>
            <person name="Gujja S."/>
            <person name="Heilman E.R."/>
            <person name="Heiman D."/>
            <person name="Hepburn T."/>
            <person name="Howarth C."/>
            <person name="Jen D."/>
            <person name="Larson L."/>
            <person name="Mehta T."/>
            <person name="Neiman D."/>
            <person name="Pearson M."/>
            <person name="Roberts A."/>
            <person name="Saif S."/>
            <person name="Shea T."/>
            <person name="Shenoy N."/>
            <person name="Sisk P."/>
            <person name="Stolte C."/>
            <person name="Sykes S."/>
            <person name="Walk T."/>
            <person name="White J."/>
            <person name="Yandava C."/>
            <person name="Haas B."/>
            <person name="Nusbaum C."/>
            <person name="Birren B."/>
        </authorList>
    </citation>
    <scope>NUCLEOTIDE SEQUENCE</scope>
    <source>
        <strain evidence="2">ATCC 64411</strain>
    </source>
</reference>
<dbReference type="OrthoDB" id="1721126at2759"/>
<evidence type="ECO:0000313" key="4">
    <source>
        <dbReference type="Proteomes" id="UP000011715"/>
    </source>
</evidence>
<name>A0A0C4DNB4_MAGP6</name>
<gene>
    <name evidence="2" type="ORF">MAPG_01295</name>
</gene>
<dbReference type="Proteomes" id="UP000011715">
    <property type="component" value="Unassembled WGS sequence"/>
</dbReference>
<dbReference type="Pfam" id="PF14823">
    <property type="entry name" value="Sirohm_synth_C"/>
    <property type="match status" value="1"/>
</dbReference>
<dbReference type="STRING" id="644358.A0A0C4DNB4"/>
<accession>A0A0C4DNB4</accession>
<feature type="domain" description="Siroheme biosynthesis protein Met8 C-terminal" evidence="1">
    <location>
        <begin position="1"/>
        <end position="37"/>
    </location>
</feature>
<protein>
    <recommendedName>
        <fullName evidence="1">Siroheme biosynthesis protein Met8 C-terminal domain-containing protein</fullName>
    </recommendedName>
</protein>